<proteinExistence type="predicted"/>
<gene>
    <name evidence="9" type="ORF">GWI33_007814</name>
</gene>
<evidence type="ECO:0000256" key="6">
    <source>
        <dbReference type="ARBA" id="ARBA00023170"/>
    </source>
</evidence>
<dbReference type="SUPFAM" id="SSF53850">
    <property type="entry name" value="Periplasmic binding protein-like II"/>
    <property type="match status" value="1"/>
</dbReference>
<evidence type="ECO:0000256" key="8">
    <source>
        <dbReference type="SAM" id="Phobius"/>
    </source>
</evidence>
<accession>A0A834IJM0</accession>
<evidence type="ECO:0000313" key="9">
    <source>
        <dbReference type="EMBL" id="KAF7278950.1"/>
    </source>
</evidence>
<dbReference type="PANTHER" id="PTHR42643:SF39">
    <property type="entry name" value="IONOTROPIC RECEPTOR 56A-RELATED"/>
    <property type="match status" value="1"/>
</dbReference>
<evidence type="ECO:0000256" key="7">
    <source>
        <dbReference type="ARBA" id="ARBA00023180"/>
    </source>
</evidence>
<keyword evidence="2" id="KW-1003">Cell membrane</keyword>
<reference evidence="9" key="1">
    <citation type="submission" date="2020-08" db="EMBL/GenBank/DDBJ databases">
        <title>Genome sequencing and assembly of the red palm weevil Rhynchophorus ferrugineus.</title>
        <authorList>
            <person name="Dias G.B."/>
            <person name="Bergman C.M."/>
            <person name="Manee M."/>
        </authorList>
    </citation>
    <scope>NUCLEOTIDE SEQUENCE</scope>
    <source>
        <strain evidence="9">AA-2017</strain>
        <tissue evidence="9">Whole larva</tissue>
    </source>
</reference>
<keyword evidence="6" id="KW-0675">Receptor</keyword>
<dbReference type="Proteomes" id="UP000625711">
    <property type="component" value="Unassembled WGS sequence"/>
</dbReference>
<feature type="transmembrane region" description="Helical" evidence="8">
    <location>
        <begin position="214"/>
        <end position="236"/>
    </location>
</feature>
<comment type="subcellular location">
    <subcellularLocation>
        <location evidence="1">Cell membrane</location>
        <topology evidence="1">Multi-pass membrane protein</topology>
    </subcellularLocation>
</comment>
<keyword evidence="4 8" id="KW-1133">Transmembrane helix</keyword>
<name>A0A834IJM0_RHYFE</name>
<dbReference type="GO" id="GO:0005886">
    <property type="term" value="C:plasma membrane"/>
    <property type="evidence" value="ECO:0007669"/>
    <property type="project" value="UniProtKB-SubCell"/>
</dbReference>
<dbReference type="OrthoDB" id="6819047at2759"/>
<protein>
    <submittedName>
        <fullName evidence="9">Uncharacterized protein</fullName>
    </submittedName>
</protein>
<feature type="transmembrane region" description="Helical" evidence="8">
    <location>
        <begin position="387"/>
        <end position="405"/>
    </location>
</feature>
<comment type="caution">
    <text evidence="9">The sequence shown here is derived from an EMBL/GenBank/DDBJ whole genome shotgun (WGS) entry which is preliminary data.</text>
</comment>
<organism evidence="9 10">
    <name type="scientific">Rhynchophorus ferrugineus</name>
    <name type="common">Red palm weevil</name>
    <name type="synonym">Curculio ferrugineus</name>
    <dbReference type="NCBI Taxonomy" id="354439"/>
    <lineage>
        <taxon>Eukaryota</taxon>
        <taxon>Metazoa</taxon>
        <taxon>Ecdysozoa</taxon>
        <taxon>Arthropoda</taxon>
        <taxon>Hexapoda</taxon>
        <taxon>Insecta</taxon>
        <taxon>Pterygota</taxon>
        <taxon>Neoptera</taxon>
        <taxon>Endopterygota</taxon>
        <taxon>Coleoptera</taxon>
        <taxon>Polyphaga</taxon>
        <taxon>Cucujiformia</taxon>
        <taxon>Curculionidae</taxon>
        <taxon>Dryophthorinae</taxon>
        <taxon>Rhynchophorus</taxon>
    </lineage>
</organism>
<evidence type="ECO:0000256" key="3">
    <source>
        <dbReference type="ARBA" id="ARBA00022692"/>
    </source>
</evidence>
<keyword evidence="7" id="KW-0325">Glycoprotein</keyword>
<dbReference type="InterPro" id="IPR052192">
    <property type="entry name" value="Insect_Ionotropic_Sensory_Rcpt"/>
</dbReference>
<keyword evidence="3 8" id="KW-0812">Transmembrane</keyword>
<evidence type="ECO:0000256" key="2">
    <source>
        <dbReference type="ARBA" id="ARBA00022475"/>
    </source>
</evidence>
<evidence type="ECO:0000256" key="4">
    <source>
        <dbReference type="ARBA" id="ARBA00022989"/>
    </source>
</evidence>
<sequence>MDTSSDQIKNILDAIWNRNQIWRYILVYGKKQMLSIGFYSPFQRLYSEYNVTSNNITVFKKTIDNVYKYGIKIIFPSLKSTFTEDGVCGGLECDVMETFIKSLNATATFVPLNVPVQELYSTAQKYIMQNKADIIFIRMYVLDQPYIHSTFAFAHSNVYALIPRSRHFIISLLSIIFIFDQWVWFWISALALIFNGVVMFLKYISPKYSLRILLLSRSLYTIIFCSIFQCMIITALTSPKTEKSINNIKDLCASKLNIYGDKEWKFLFHRDIIPLYQPLDFVDIEKAIRHLKLNNAFLVNDMWLDMFLRQTTYKGEPYSKHYYTMKEAIGTGLLTYFSRRNSPYRDIIYKLMLIRNRAGLNLDFGNWKIPFEENFHPKTLSLVHMQGIFIGLISGWTLSILIFIIEKIGITFLDI</sequence>
<dbReference type="EMBL" id="JAACXV010000380">
    <property type="protein sequence ID" value="KAF7278950.1"/>
    <property type="molecule type" value="Genomic_DNA"/>
</dbReference>
<keyword evidence="5 8" id="KW-0472">Membrane</keyword>
<keyword evidence="10" id="KW-1185">Reference proteome</keyword>
<dbReference type="AlphaFoldDB" id="A0A834IJM0"/>
<evidence type="ECO:0000256" key="1">
    <source>
        <dbReference type="ARBA" id="ARBA00004651"/>
    </source>
</evidence>
<dbReference type="PANTHER" id="PTHR42643">
    <property type="entry name" value="IONOTROPIC RECEPTOR 20A-RELATED"/>
    <property type="match status" value="1"/>
</dbReference>
<feature type="transmembrane region" description="Helical" evidence="8">
    <location>
        <begin position="168"/>
        <end position="194"/>
    </location>
</feature>
<evidence type="ECO:0000313" key="10">
    <source>
        <dbReference type="Proteomes" id="UP000625711"/>
    </source>
</evidence>
<evidence type="ECO:0000256" key="5">
    <source>
        <dbReference type="ARBA" id="ARBA00023136"/>
    </source>
</evidence>